<reference evidence="2" key="1">
    <citation type="submission" date="2023-02" db="EMBL/GenBank/DDBJ databases">
        <title>Tahibacter soli sp. nov. isolated from soil.</title>
        <authorList>
            <person name="Baek J.H."/>
            <person name="Lee J.K."/>
            <person name="Choi D.G."/>
            <person name="Jeon C.O."/>
        </authorList>
    </citation>
    <scope>NUCLEOTIDE SEQUENCE</scope>
    <source>
        <strain evidence="2">BL</strain>
    </source>
</reference>
<comment type="caution">
    <text evidence="2">The sequence shown here is derived from an EMBL/GenBank/DDBJ whole genome shotgun (WGS) entry which is preliminary data.</text>
</comment>
<protein>
    <submittedName>
        <fullName evidence="2">DUF4390 domain-containing protein</fullName>
    </submittedName>
</protein>
<organism evidence="2 3">
    <name type="scientific">Tahibacter soli</name>
    <dbReference type="NCBI Taxonomy" id="2983605"/>
    <lineage>
        <taxon>Bacteria</taxon>
        <taxon>Pseudomonadati</taxon>
        <taxon>Pseudomonadota</taxon>
        <taxon>Gammaproteobacteria</taxon>
        <taxon>Lysobacterales</taxon>
        <taxon>Rhodanobacteraceae</taxon>
        <taxon>Tahibacter</taxon>
    </lineage>
</organism>
<dbReference type="RefSeq" id="WP_263545722.1">
    <property type="nucleotide sequence ID" value="NZ_JAOVZO020000017.1"/>
</dbReference>
<name>A0A9X3YMM8_9GAMM</name>
<feature type="signal peptide" evidence="1">
    <location>
        <begin position="1"/>
        <end position="34"/>
    </location>
</feature>
<dbReference type="InterPro" id="IPR025500">
    <property type="entry name" value="DUF4390"/>
</dbReference>
<sequence>MPCSTNAPDRRSRLRALALAAALVLAGCTPPPGAPVLALNGARVETRGTGAALLVDCDWRPSAIMLEALDHGVVLGLRLRVSRQRPGLVGWRDAASVERHVELRYFPLTRQYQLRDQEQGSVRAFGVRAAALAALGRYELPLASNAIVAGDGERQRLVVEFDASTLPGALRLPAFVQRLWQHPRAERTWPGSRAG</sequence>
<accession>A0A9X3YMM8</accession>
<evidence type="ECO:0000256" key="1">
    <source>
        <dbReference type="SAM" id="SignalP"/>
    </source>
</evidence>
<proteinExistence type="predicted"/>
<dbReference type="InterPro" id="IPR006311">
    <property type="entry name" value="TAT_signal"/>
</dbReference>
<feature type="chain" id="PRO_5040862824" evidence="1">
    <location>
        <begin position="35"/>
        <end position="195"/>
    </location>
</feature>
<dbReference type="EMBL" id="JAOVZO020000017">
    <property type="protein sequence ID" value="MDC8013516.1"/>
    <property type="molecule type" value="Genomic_DNA"/>
</dbReference>
<evidence type="ECO:0000313" key="3">
    <source>
        <dbReference type="Proteomes" id="UP001139971"/>
    </source>
</evidence>
<dbReference type="AlphaFoldDB" id="A0A9X3YMM8"/>
<gene>
    <name evidence="2" type="ORF">OD750_013310</name>
</gene>
<evidence type="ECO:0000313" key="2">
    <source>
        <dbReference type="EMBL" id="MDC8013516.1"/>
    </source>
</evidence>
<dbReference type="PROSITE" id="PS51318">
    <property type="entry name" value="TAT"/>
    <property type="match status" value="1"/>
</dbReference>
<dbReference type="Pfam" id="PF14334">
    <property type="entry name" value="DUF4390"/>
    <property type="match status" value="1"/>
</dbReference>
<keyword evidence="3" id="KW-1185">Reference proteome</keyword>
<keyword evidence="1" id="KW-0732">Signal</keyword>
<dbReference type="Proteomes" id="UP001139971">
    <property type="component" value="Unassembled WGS sequence"/>
</dbReference>